<feature type="transmembrane region" description="Helical" evidence="1">
    <location>
        <begin position="86"/>
        <end position="105"/>
    </location>
</feature>
<sequence>MDMTMLSDAWYTTFPLDDFNSVLRMICDELMKMTLAAWTLCLVLFSTVSVTGRLSECALNMAIKEPAPKACPRQQTAFKTFYNNRWIRTAYTAIIAMLLLCMYVSTVVRPVYLLVAGSVLSTVGLCGSLIVAVLKMCVRWGKVFL</sequence>
<organism evidence="2 3">
    <name type="scientific">Macrosiphum euphorbiae</name>
    <name type="common">potato aphid</name>
    <dbReference type="NCBI Taxonomy" id="13131"/>
    <lineage>
        <taxon>Eukaryota</taxon>
        <taxon>Metazoa</taxon>
        <taxon>Ecdysozoa</taxon>
        <taxon>Arthropoda</taxon>
        <taxon>Hexapoda</taxon>
        <taxon>Insecta</taxon>
        <taxon>Pterygota</taxon>
        <taxon>Neoptera</taxon>
        <taxon>Paraneoptera</taxon>
        <taxon>Hemiptera</taxon>
        <taxon>Sternorrhyncha</taxon>
        <taxon>Aphidomorpha</taxon>
        <taxon>Aphidoidea</taxon>
        <taxon>Aphididae</taxon>
        <taxon>Macrosiphini</taxon>
        <taxon>Macrosiphum</taxon>
    </lineage>
</organism>
<name>A0AAV0WCF5_9HEMI</name>
<feature type="transmembrane region" description="Helical" evidence="1">
    <location>
        <begin position="35"/>
        <end position="54"/>
    </location>
</feature>
<keyword evidence="3" id="KW-1185">Reference proteome</keyword>
<evidence type="ECO:0000313" key="3">
    <source>
        <dbReference type="Proteomes" id="UP001160148"/>
    </source>
</evidence>
<keyword evidence="1" id="KW-0812">Transmembrane</keyword>
<evidence type="ECO:0008006" key="4">
    <source>
        <dbReference type="Google" id="ProtNLM"/>
    </source>
</evidence>
<protein>
    <recommendedName>
        <fullName evidence="4">Copper transporter</fullName>
    </recommendedName>
</protein>
<comment type="caution">
    <text evidence="2">The sequence shown here is derived from an EMBL/GenBank/DDBJ whole genome shotgun (WGS) entry which is preliminary data.</text>
</comment>
<gene>
    <name evidence="2" type="ORF">MEUPH1_LOCUS9582</name>
</gene>
<dbReference type="Proteomes" id="UP001160148">
    <property type="component" value="Unassembled WGS sequence"/>
</dbReference>
<accession>A0AAV0WCF5</accession>
<proteinExistence type="predicted"/>
<keyword evidence="1" id="KW-0472">Membrane</keyword>
<dbReference type="AlphaFoldDB" id="A0AAV0WCF5"/>
<evidence type="ECO:0000256" key="1">
    <source>
        <dbReference type="SAM" id="Phobius"/>
    </source>
</evidence>
<evidence type="ECO:0000313" key="2">
    <source>
        <dbReference type="EMBL" id="CAI6353462.1"/>
    </source>
</evidence>
<keyword evidence="1" id="KW-1133">Transmembrane helix</keyword>
<feature type="transmembrane region" description="Helical" evidence="1">
    <location>
        <begin position="111"/>
        <end position="134"/>
    </location>
</feature>
<reference evidence="2 3" key="1">
    <citation type="submission" date="2023-01" db="EMBL/GenBank/DDBJ databases">
        <authorList>
            <person name="Whitehead M."/>
        </authorList>
    </citation>
    <scope>NUCLEOTIDE SEQUENCE [LARGE SCALE GENOMIC DNA]</scope>
</reference>
<dbReference type="EMBL" id="CARXXK010000002">
    <property type="protein sequence ID" value="CAI6353462.1"/>
    <property type="molecule type" value="Genomic_DNA"/>
</dbReference>